<dbReference type="InterPro" id="IPR013783">
    <property type="entry name" value="Ig-like_fold"/>
</dbReference>
<reference evidence="3 4" key="1">
    <citation type="submission" date="2022-01" db="EMBL/GenBank/DDBJ databases">
        <title>Whole genome-based taxonomy of the Shewanellaceae.</title>
        <authorList>
            <person name="Martin-Rodriguez A.J."/>
        </authorList>
    </citation>
    <scope>NUCLEOTIDE SEQUENCE [LARGE SCALE GENOMIC DNA]</scope>
    <source>
        <strain evidence="3 4">DSM 24955</strain>
    </source>
</reference>
<feature type="domain" description="Lcl C-terminal" evidence="2">
    <location>
        <begin position="347"/>
        <end position="456"/>
    </location>
</feature>
<feature type="domain" description="Lcl C-terminal" evidence="2">
    <location>
        <begin position="183"/>
        <end position="330"/>
    </location>
</feature>
<keyword evidence="4" id="KW-1185">Reference proteome</keyword>
<dbReference type="RefSeq" id="WP_248955184.1">
    <property type="nucleotide sequence ID" value="NZ_JAKIKU010000003.1"/>
</dbReference>
<dbReference type="CDD" id="cd00146">
    <property type="entry name" value="PKD"/>
    <property type="match status" value="1"/>
</dbReference>
<dbReference type="Pfam" id="PF07603">
    <property type="entry name" value="Lcl_C"/>
    <property type="match status" value="2"/>
</dbReference>
<feature type="chain" id="PRO_5045601987" evidence="1">
    <location>
        <begin position="23"/>
        <end position="904"/>
    </location>
</feature>
<evidence type="ECO:0000259" key="2">
    <source>
        <dbReference type="Pfam" id="PF07603"/>
    </source>
</evidence>
<name>A0ABT0KM96_9GAMM</name>
<dbReference type="Pfam" id="PF14269">
    <property type="entry name" value="Arylsulfotran_2"/>
    <property type="match status" value="1"/>
</dbReference>
<organism evidence="3 4">
    <name type="scientific">Shewanella electrodiphila</name>
    <dbReference type="NCBI Taxonomy" id="934143"/>
    <lineage>
        <taxon>Bacteria</taxon>
        <taxon>Pseudomonadati</taxon>
        <taxon>Pseudomonadota</taxon>
        <taxon>Gammaproteobacteria</taxon>
        <taxon>Alteromonadales</taxon>
        <taxon>Shewanellaceae</taxon>
        <taxon>Shewanella</taxon>
    </lineage>
</organism>
<dbReference type="EMBL" id="JAKIKU010000003">
    <property type="protein sequence ID" value="MCL1044967.1"/>
    <property type="molecule type" value="Genomic_DNA"/>
</dbReference>
<dbReference type="PANTHER" id="PTHR35340">
    <property type="entry name" value="PQQ ENZYME REPEAT PROTEIN-RELATED"/>
    <property type="match status" value="1"/>
</dbReference>
<gene>
    <name evidence="3" type="ORF">L2737_06440</name>
</gene>
<keyword evidence="1" id="KW-0732">Signal</keyword>
<dbReference type="PANTHER" id="PTHR35340:SF5">
    <property type="entry name" value="ASST-DOMAIN-CONTAINING PROTEIN"/>
    <property type="match status" value="1"/>
</dbReference>
<evidence type="ECO:0000313" key="4">
    <source>
        <dbReference type="Proteomes" id="UP001202134"/>
    </source>
</evidence>
<dbReference type="Gene3D" id="2.60.40.10">
    <property type="entry name" value="Immunoglobulins"/>
    <property type="match status" value="1"/>
</dbReference>
<dbReference type="Proteomes" id="UP001202134">
    <property type="component" value="Unassembled WGS sequence"/>
</dbReference>
<dbReference type="InterPro" id="IPR039535">
    <property type="entry name" value="ASST-like"/>
</dbReference>
<comment type="caution">
    <text evidence="3">The sequence shown here is derived from an EMBL/GenBank/DDBJ whole genome shotgun (WGS) entry which is preliminary data.</text>
</comment>
<evidence type="ECO:0000256" key="1">
    <source>
        <dbReference type="SAM" id="SignalP"/>
    </source>
</evidence>
<evidence type="ECO:0000313" key="3">
    <source>
        <dbReference type="EMBL" id="MCL1044967.1"/>
    </source>
</evidence>
<proteinExistence type="predicted"/>
<accession>A0ABT0KM96</accession>
<dbReference type="InterPro" id="IPR035986">
    <property type="entry name" value="PKD_dom_sf"/>
</dbReference>
<sequence length="904" mass="98841">MHSKVRVINLSLVMIFFSFSLIGCGSGDSDSAAVELPNNTIPIANPGDDQMVMTGELVTLDASASTDPDGDTLTYNWIITSAPSGIVSLSDASSSTPNFIADTDGDYVISLTVNDGTDNSEAATVIISSSSTSADNTYTIVDTNQNICYDSSTGQAETCEGSGYDADISGNQPSFTLSNDGTTVTDNVTGLIWLQSTDINADGQVNYDDKLYQNEAVEYCEALDFADREDWRLPSVKEAYSLILFSGKDASNYQGTDTSTLVPFIDPVFDWAFGDLNSENDRIIDGQYASTTLYVSNTMFGDPTMFGVNYVDGRIKGYPTDTKEYYVRCVAGNTDYGVNQFVDNNNKTVSDNATGLMWQQNDTDSNNWDDAVQQCQTATTASQTDWRLPNAKELQSIVDYTVSPDTHNQAAINSIFNSTSFMNEEGVIDWGYYWASTTHVDNDGDGSNAVYVSFGRALGYMQSTILDVHGAGSQRSNDKLDVASEPGATSAQGTDGVFYYKGPQGDILRSNNKVRCVRDIESNSTDTQQFTLFSPLKSTETYLINELGETVHSWQSDYRPGLSVYLLEDGTLLRTGTSDNIDPVFADMAGGTGGIIEILDWDSNPVWSTSLSTDQYLSHHDVEVLPNGNILAIVWEAKTAEEALALGRTQVADDSLWAGAVYEICRASSSNPCIDGDTVWRWSVWDHIVQNVDEEISNTFVSDIAAHSDKINLNYFNGAGASDWTHINSVDYNVDTDQILLSVHNFNEYWIVNHQDSTQGIVSRIGNPAAYESTGEQTLFVQHDAQWIDEGLAGAGNILVFNNGTNRPEGDYSSVDEFCSAENDCTEGEMLSSYSEGVTGEFYASRISGAQRLTNGNTLVCEGTEGRLFEYDNNFNITWEYNVGSEVFRAVRYESSYEGLSQLN</sequence>
<feature type="signal peptide" evidence="1">
    <location>
        <begin position="1"/>
        <end position="22"/>
    </location>
</feature>
<protein>
    <submittedName>
        <fullName evidence="3">DUF1566 domain-containing protein</fullName>
    </submittedName>
</protein>
<dbReference type="Pfam" id="PF22352">
    <property type="entry name" value="K319L-like_PKD"/>
    <property type="match status" value="1"/>
</dbReference>
<dbReference type="InterPro" id="IPR011460">
    <property type="entry name" value="Lcl_C"/>
</dbReference>
<dbReference type="PROSITE" id="PS51257">
    <property type="entry name" value="PROKAR_LIPOPROTEIN"/>
    <property type="match status" value="1"/>
</dbReference>
<dbReference type="InterPro" id="IPR053143">
    <property type="entry name" value="Arylsulfate_ST"/>
</dbReference>
<dbReference type="SUPFAM" id="SSF49299">
    <property type="entry name" value="PKD domain"/>
    <property type="match status" value="1"/>
</dbReference>